<comment type="caution">
    <text evidence="1">The sequence shown here is derived from an EMBL/GenBank/DDBJ whole genome shotgun (WGS) entry which is preliminary data.</text>
</comment>
<organism evidence="1 2">
    <name type="scientific">Flavobacterium hydrocarbonoxydans</name>
    <dbReference type="NCBI Taxonomy" id="2683249"/>
    <lineage>
        <taxon>Bacteria</taxon>
        <taxon>Pseudomonadati</taxon>
        <taxon>Bacteroidota</taxon>
        <taxon>Flavobacteriia</taxon>
        <taxon>Flavobacteriales</taxon>
        <taxon>Flavobacteriaceae</taxon>
        <taxon>Flavobacterium</taxon>
    </lineage>
</organism>
<evidence type="ECO:0000313" key="2">
    <source>
        <dbReference type="Proteomes" id="UP000471501"/>
    </source>
</evidence>
<proteinExistence type="predicted"/>
<dbReference type="EMBL" id="WSTB01000004">
    <property type="protein sequence ID" value="MWB94514.1"/>
    <property type="molecule type" value="Genomic_DNA"/>
</dbReference>
<protein>
    <submittedName>
        <fullName evidence="1">Uncharacterized protein</fullName>
    </submittedName>
</protein>
<sequence length="143" mass="17137">MDCDNSKTIDSKQRLAGFSLWRKSDFTIKFLDEWLNFAQDERILMDEVNQLGFPNYEDFIEHRHDQSIFSLLTKKYDLKAYRDPSQFGNKFCELYSMSNYPQILVSTRQRNISLYKLLKKVIKAYLKKINYILDNIVNIVMKK</sequence>
<dbReference type="RefSeq" id="WP_160374490.1">
    <property type="nucleotide sequence ID" value="NZ_WSTB01000004.1"/>
</dbReference>
<keyword evidence="2" id="KW-1185">Reference proteome</keyword>
<dbReference type="Proteomes" id="UP000471501">
    <property type="component" value="Unassembled WGS sequence"/>
</dbReference>
<gene>
    <name evidence="1" type="ORF">GON26_09070</name>
</gene>
<reference evidence="1 2" key="1">
    <citation type="submission" date="2019-12" db="EMBL/GenBank/DDBJ databases">
        <authorList>
            <person name="Kim Y.S."/>
        </authorList>
    </citation>
    <scope>NUCLEOTIDE SEQUENCE [LARGE SCALE GENOMIC DNA]</scope>
    <source>
        <strain evidence="1 2">GA093</strain>
    </source>
</reference>
<name>A0A6I4NU08_9FLAO</name>
<dbReference type="AlphaFoldDB" id="A0A6I4NU08"/>
<accession>A0A6I4NU08</accession>
<evidence type="ECO:0000313" key="1">
    <source>
        <dbReference type="EMBL" id="MWB94514.1"/>
    </source>
</evidence>